<name>A0A635R8T3_SALET</name>
<dbReference type="AlphaFoldDB" id="A0A635R8T3"/>
<evidence type="ECO:0000313" key="1">
    <source>
        <dbReference type="EMBL" id="EDH8303073.1"/>
    </source>
</evidence>
<organism evidence="1">
    <name type="scientific">Salmonella enterica subsp. enterica serovar Chester</name>
    <dbReference type="NCBI Taxonomy" id="149386"/>
    <lineage>
        <taxon>Bacteria</taxon>
        <taxon>Pseudomonadati</taxon>
        <taxon>Pseudomonadota</taxon>
        <taxon>Gammaproteobacteria</taxon>
        <taxon>Enterobacterales</taxon>
        <taxon>Enterobacteriaceae</taxon>
        <taxon>Salmonella</taxon>
    </lineage>
</organism>
<comment type="caution">
    <text evidence="1">The sequence shown here is derived from an EMBL/GenBank/DDBJ whole genome shotgun (WGS) entry which is preliminary data.</text>
</comment>
<dbReference type="EMBL" id="AAMIYH010000015">
    <property type="protein sequence ID" value="EDH8303073.1"/>
    <property type="molecule type" value="Genomic_DNA"/>
</dbReference>
<proteinExistence type="predicted"/>
<sequence length="97" mass="10721">MSILDKIKQRHGIPTGKNITQQSVEGYSPIQRTNYVSLGNTVELATEIVHGLIRGNSGMSDRIGDQKLLKRDIADLVGARLYTKLQDAVTTNNEVKQ</sequence>
<accession>A0A635R8T3</accession>
<reference evidence="1" key="1">
    <citation type="submission" date="2018-07" db="EMBL/GenBank/DDBJ databases">
        <authorList>
            <person name="Ashton P.M."/>
            <person name="Dallman T."/>
            <person name="Nair S."/>
            <person name="De Pinna E."/>
            <person name="Peters T."/>
            <person name="Grant K."/>
        </authorList>
    </citation>
    <scope>NUCLEOTIDE SEQUENCE</scope>
    <source>
        <strain evidence="1">368335</strain>
    </source>
</reference>
<protein>
    <submittedName>
        <fullName evidence="1">Uncharacterized protein</fullName>
    </submittedName>
</protein>
<gene>
    <name evidence="1" type="ORF">CB695_16515</name>
</gene>